<sequence length="273" mass="28040">MSTTPTTTPTAAPDVAPGADAAPITLVTGASSGIGQSAALEVARGGSGVVLTYRGNPDGAERTVRQIEEIGGTAVALPLDTARTGTFPAFAEQVARTLRDTWRSAHLTGLVNNAGSSRPAAFADTSEDALDELGDVLFKGPFFLTQALLPLLADGASIVNVSSSSTRPFGMTPGFSAYAAFKGAVVVWSRYLAKELGTRGIRVNTVAPGPTRTRLGGDAFARHPELIAPLAENTALGRIGEGADVGRVIAFLLSEQAGWITGQDIDVSGGYDL</sequence>
<name>A0A7W4XZL4_KINRA</name>
<dbReference type="PRINTS" id="PR00080">
    <property type="entry name" value="SDRFAMILY"/>
</dbReference>
<dbReference type="PANTHER" id="PTHR43639">
    <property type="entry name" value="OXIDOREDUCTASE, SHORT-CHAIN DEHYDROGENASE/REDUCTASE FAMILY (AFU_ORTHOLOGUE AFUA_5G02870)"/>
    <property type="match status" value="1"/>
</dbReference>
<reference evidence="3 4" key="2">
    <citation type="submission" date="2020-08" db="EMBL/GenBank/DDBJ databases">
        <authorList>
            <person name="Partida-Martinez L."/>
            <person name="Huntemann M."/>
            <person name="Clum A."/>
            <person name="Wang J."/>
            <person name="Palaniappan K."/>
            <person name="Ritter S."/>
            <person name="Chen I.-M."/>
            <person name="Stamatis D."/>
            <person name="Reddy T."/>
            <person name="O'Malley R."/>
            <person name="Daum C."/>
            <person name="Shapiro N."/>
            <person name="Ivanova N."/>
            <person name="Kyrpides N."/>
            <person name="Woyke T."/>
        </authorList>
    </citation>
    <scope>NUCLEOTIDE SEQUENCE [LARGE SCALE GENOMIC DNA]</scope>
    <source>
        <strain evidence="3 4">AS2.23</strain>
    </source>
</reference>
<evidence type="ECO:0000256" key="2">
    <source>
        <dbReference type="ARBA" id="ARBA00023002"/>
    </source>
</evidence>
<dbReference type="PANTHER" id="PTHR43639:SF1">
    <property type="entry name" value="SHORT-CHAIN DEHYDROGENASE_REDUCTASE FAMILY PROTEIN"/>
    <property type="match status" value="1"/>
</dbReference>
<dbReference type="SUPFAM" id="SSF51735">
    <property type="entry name" value="NAD(P)-binding Rossmann-fold domains"/>
    <property type="match status" value="1"/>
</dbReference>
<accession>A0A7W4XZL4</accession>
<dbReference type="GO" id="GO:0016491">
    <property type="term" value="F:oxidoreductase activity"/>
    <property type="evidence" value="ECO:0007669"/>
    <property type="project" value="UniProtKB-KW"/>
</dbReference>
<organism evidence="3 4">
    <name type="scientific">Kineococcus radiotolerans</name>
    <dbReference type="NCBI Taxonomy" id="131568"/>
    <lineage>
        <taxon>Bacteria</taxon>
        <taxon>Bacillati</taxon>
        <taxon>Actinomycetota</taxon>
        <taxon>Actinomycetes</taxon>
        <taxon>Kineosporiales</taxon>
        <taxon>Kineosporiaceae</taxon>
        <taxon>Kineococcus</taxon>
    </lineage>
</organism>
<evidence type="ECO:0000313" key="4">
    <source>
        <dbReference type="Proteomes" id="UP000533269"/>
    </source>
</evidence>
<dbReference type="EMBL" id="JACHVY010000008">
    <property type="protein sequence ID" value="MBB2903465.1"/>
    <property type="molecule type" value="Genomic_DNA"/>
</dbReference>
<keyword evidence="2" id="KW-0560">Oxidoreductase</keyword>
<comment type="similarity">
    <text evidence="1">Belongs to the short-chain dehydrogenases/reductases (SDR) family.</text>
</comment>
<proteinExistence type="inferred from homology"/>
<dbReference type="Proteomes" id="UP000533269">
    <property type="component" value="Unassembled WGS sequence"/>
</dbReference>
<dbReference type="Gene3D" id="3.40.50.720">
    <property type="entry name" value="NAD(P)-binding Rossmann-like Domain"/>
    <property type="match status" value="1"/>
</dbReference>
<dbReference type="RefSeq" id="WP_311736729.1">
    <property type="nucleotide sequence ID" value="NZ_JACHVY010000008.1"/>
</dbReference>
<dbReference type="InterPro" id="IPR036291">
    <property type="entry name" value="NAD(P)-bd_dom_sf"/>
</dbReference>
<dbReference type="InterPro" id="IPR002347">
    <property type="entry name" value="SDR_fam"/>
</dbReference>
<reference evidence="3 4" key="1">
    <citation type="submission" date="2020-08" db="EMBL/GenBank/DDBJ databases">
        <title>The Agave Microbiome: Exploring the role of microbial communities in plant adaptations to desert environments.</title>
        <authorList>
            <person name="Partida-Martinez L.P."/>
        </authorList>
    </citation>
    <scope>NUCLEOTIDE SEQUENCE [LARGE SCALE GENOMIC DNA]</scope>
    <source>
        <strain evidence="3 4">AS2.23</strain>
    </source>
</reference>
<dbReference type="AlphaFoldDB" id="A0A7W4XZL4"/>
<dbReference type="Pfam" id="PF13561">
    <property type="entry name" value="adh_short_C2"/>
    <property type="match status" value="1"/>
</dbReference>
<evidence type="ECO:0000313" key="3">
    <source>
        <dbReference type="EMBL" id="MBB2903465.1"/>
    </source>
</evidence>
<dbReference type="PRINTS" id="PR00081">
    <property type="entry name" value="GDHRDH"/>
</dbReference>
<comment type="caution">
    <text evidence="3">The sequence shown here is derived from an EMBL/GenBank/DDBJ whole genome shotgun (WGS) entry which is preliminary data.</text>
</comment>
<gene>
    <name evidence="3" type="ORF">FHR75_004307</name>
</gene>
<protein>
    <submittedName>
        <fullName evidence="3">NAD(P)-dependent dehydrogenase (Short-subunit alcohol dehydrogenase family)</fullName>
    </submittedName>
</protein>
<evidence type="ECO:0000256" key="1">
    <source>
        <dbReference type="ARBA" id="ARBA00006484"/>
    </source>
</evidence>